<dbReference type="Proteomes" id="UP000031408">
    <property type="component" value="Unassembled WGS sequence"/>
</dbReference>
<evidence type="ECO:0000313" key="5">
    <source>
        <dbReference type="Proteomes" id="UP000031408"/>
    </source>
</evidence>
<protein>
    <recommendedName>
        <fullName evidence="3">Sulfur carrier protein FdhD</fullName>
    </recommendedName>
</protein>
<dbReference type="PANTHER" id="PTHR30592:SF1">
    <property type="entry name" value="SULFUR CARRIER PROTEIN FDHD"/>
    <property type="match status" value="1"/>
</dbReference>
<dbReference type="PANTHER" id="PTHR30592">
    <property type="entry name" value="FORMATE DEHYDROGENASE"/>
    <property type="match status" value="1"/>
</dbReference>
<evidence type="ECO:0000256" key="2">
    <source>
        <dbReference type="ARBA" id="ARBA00023150"/>
    </source>
</evidence>
<dbReference type="NCBIfam" id="TIGR00129">
    <property type="entry name" value="fdhD_narQ"/>
    <property type="match status" value="1"/>
</dbReference>
<dbReference type="PIRSF" id="PIRSF015626">
    <property type="entry name" value="FdhD"/>
    <property type="match status" value="1"/>
</dbReference>
<dbReference type="HAMAP" id="MF_00187">
    <property type="entry name" value="FdhD"/>
    <property type="match status" value="1"/>
</dbReference>
<keyword evidence="2 3" id="KW-0501">Molybdenum cofactor biosynthesis</keyword>
<dbReference type="GO" id="GO:0097163">
    <property type="term" value="F:sulfur carrier activity"/>
    <property type="evidence" value="ECO:0007669"/>
    <property type="project" value="UniProtKB-UniRule"/>
</dbReference>
<dbReference type="Pfam" id="PF02634">
    <property type="entry name" value="FdhD-NarQ"/>
    <property type="match status" value="1"/>
</dbReference>
<dbReference type="InterPro" id="IPR016193">
    <property type="entry name" value="Cytidine_deaminase-like"/>
</dbReference>
<reference evidence="4 5" key="1">
    <citation type="submission" date="2014-11" db="EMBL/GenBank/DDBJ databases">
        <title>Genome sequence of Flavihumibacter solisilvae 3-3.</title>
        <authorList>
            <person name="Zhou G."/>
            <person name="Li M."/>
            <person name="Wang G."/>
        </authorList>
    </citation>
    <scope>NUCLEOTIDE SEQUENCE [LARGE SCALE GENOMIC DNA]</scope>
    <source>
        <strain evidence="4 5">3-3</strain>
    </source>
</reference>
<evidence type="ECO:0000313" key="4">
    <source>
        <dbReference type="EMBL" id="KIC95849.1"/>
    </source>
</evidence>
<accession>A0A0C1IZB8</accession>
<dbReference type="InterPro" id="IPR003786">
    <property type="entry name" value="FdhD"/>
</dbReference>
<dbReference type="OrthoDB" id="9782042at2"/>
<keyword evidence="1 3" id="KW-0963">Cytoplasm</keyword>
<dbReference type="Gene3D" id="3.10.20.10">
    <property type="match status" value="1"/>
</dbReference>
<dbReference type="GO" id="GO:0006777">
    <property type="term" value="P:Mo-molybdopterin cofactor biosynthetic process"/>
    <property type="evidence" value="ECO:0007669"/>
    <property type="project" value="UniProtKB-UniRule"/>
</dbReference>
<evidence type="ECO:0000256" key="3">
    <source>
        <dbReference type="HAMAP-Rule" id="MF_00187"/>
    </source>
</evidence>
<dbReference type="GO" id="GO:0005737">
    <property type="term" value="C:cytoplasm"/>
    <property type="evidence" value="ECO:0007669"/>
    <property type="project" value="UniProtKB-SubCell"/>
</dbReference>
<sequence length="275" mass="29462">MGSPSISRVSITKIKAGIAHPETDALAIEEPLQISIKKGNSTEPVSVTMRTPGNDEELASGLLITEGIIGHTAVITDFETPAADERNHITVILDENTTPDLRNTSRNSYSSSACGVCGKTTIDSIEINSPFIPLPEGPLIRHEVLIELPRTLRQHQSLFDSTGGLHAAALFDSSGEIRILREDIGRHNALDKLIGASFLEKCLPLRNCILLLSGRAGFELIQKAAMAGIPVVAAVGAPSSLAVSLAKSAGITLVGFLREDRFNIYSHEERIYCSS</sequence>
<comment type="similarity">
    <text evidence="3">Belongs to the FdhD family.</text>
</comment>
<feature type="active site" description="Cysteine persulfide intermediate" evidence="3">
    <location>
        <position position="114"/>
    </location>
</feature>
<keyword evidence="5" id="KW-1185">Reference proteome</keyword>
<comment type="caution">
    <text evidence="4">The sequence shown here is derived from an EMBL/GenBank/DDBJ whole genome shotgun (WGS) entry which is preliminary data.</text>
</comment>
<evidence type="ECO:0000256" key="1">
    <source>
        <dbReference type="ARBA" id="ARBA00022490"/>
    </source>
</evidence>
<dbReference type="STRING" id="1349421.OI18_04250"/>
<dbReference type="GO" id="GO:0016783">
    <property type="term" value="F:sulfurtransferase activity"/>
    <property type="evidence" value="ECO:0007669"/>
    <property type="project" value="InterPro"/>
</dbReference>
<dbReference type="SUPFAM" id="SSF53927">
    <property type="entry name" value="Cytidine deaminase-like"/>
    <property type="match status" value="1"/>
</dbReference>
<name>A0A0C1IZB8_9BACT</name>
<proteinExistence type="inferred from homology"/>
<dbReference type="Gene3D" id="3.40.140.10">
    <property type="entry name" value="Cytidine Deaminase, domain 2"/>
    <property type="match status" value="1"/>
</dbReference>
<dbReference type="NCBIfam" id="NF001943">
    <property type="entry name" value="PRK00724.1-2"/>
    <property type="match status" value="1"/>
</dbReference>
<dbReference type="AlphaFoldDB" id="A0A0C1IZB8"/>
<gene>
    <name evidence="3" type="primary">fdhD</name>
    <name evidence="4" type="ORF">OI18_04250</name>
</gene>
<comment type="function">
    <text evidence="3">Required for formate dehydrogenase (FDH) activity. Acts as a sulfur carrier protein that transfers sulfur from IscS to the molybdenum cofactor prior to its insertion into FDH.</text>
</comment>
<dbReference type="EMBL" id="JSVC01000004">
    <property type="protein sequence ID" value="KIC95849.1"/>
    <property type="molecule type" value="Genomic_DNA"/>
</dbReference>
<feature type="binding site" evidence="3">
    <location>
        <begin position="256"/>
        <end position="261"/>
    </location>
    <ligand>
        <name>Mo-bis(molybdopterin guanine dinucleotide)</name>
        <dbReference type="ChEBI" id="CHEBI:60539"/>
    </ligand>
</feature>
<comment type="subcellular location">
    <subcellularLocation>
        <location evidence="3">Cytoplasm</location>
    </subcellularLocation>
</comment>
<dbReference type="RefSeq" id="WP_039137487.1">
    <property type="nucleotide sequence ID" value="NZ_JSVC01000004.1"/>
</dbReference>
<organism evidence="4 5">
    <name type="scientific">Flavihumibacter solisilvae</name>
    <dbReference type="NCBI Taxonomy" id="1349421"/>
    <lineage>
        <taxon>Bacteria</taxon>
        <taxon>Pseudomonadati</taxon>
        <taxon>Bacteroidota</taxon>
        <taxon>Chitinophagia</taxon>
        <taxon>Chitinophagales</taxon>
        <taxon>Chitinophagaceae</taxon>
        <taxon>Flavihumibacter</taxon>
    </lineage>
</organism>